<evidence type="ECO:0000313" key="3">
    <source>
        <dbReference type="EMBL" id="RQD92066.1"/>
    </source>
</evidence>
<dbReference type="InterPro" id="IPR014729">
    <property type="entry name" value="Rossmann-like_a/b/a_fold"/>
</dbReference>
<evidence type="ECO:0000256" key="1">
    <source>
        <dbReference type="ARBA" id="ARBA00008791"/>
    </source>
</evidence>
<feature type="domain" description="UspA" evidence="2">
    <location>
        <begin position="6"/>
        <end position="147"/>
    </location>
</feature>
<accession>A0A3R7X7X4</accession>
<protein>
    <submittedName>
        <fullName evidence="3">Universal stress protein</fullName>
    </submittedName>
</protein>
<dbReference type="CDD" id="cd00293">
    <property type="entry name" value="USP-like"/>
    <property type="match status" value="1"/>
</dbReference>
<sequence length="156" mass="17073">MKSNIYKRILVATDGSKLSECTLKYAIEIARISGARLYAVYVVDTADFASIPMESDAGWETMYSVLRDEGKDATQKVEELAKKVGVEVEQVELEGHPSEEIVQFANKENMDIIILGTHGKSGLSSILMGSVAENVIRTSTKPILVVPAISKKDKSH</sequence>
<evidence type="ECO:0000313" key="4">
    <source>
        <dbReference type="Proteomes" id="UP000284763"/>
    </source>
</evidence>
<name>A0A3R7X7X4_9EURY</name>
<comment type="caution">
    <text evidence="3">The sequence shown here is derived from an EMBL/GenBank/DDBJ whole genome shotgun (WGS) entry which is preliminary data.</text>
</comment>
<dbReference type="Proteomes" id="UP000284763">
    <property type="component" value="Unassembled WGS sequence"/>
</dbReference>
<dbReference type="InterPro" id="IPR006016">
    <property type="entry name" value="UspA"/>
</dbReference>
<dbReference type="EMBL" id="QZAB01000060">
    <property type="protein sequence ID" value="RQD92066.1"/>
    <property type="molecule type" value="Genomic_DNA"/>
</dbReference>
<dbReference type="AlphaFoldDB" id="A0A3R7X7X4"/>
<evidence type="ECO:0000259" key="2">
    <source>
        <dbReference type="Pfam" id="PF00582"/>
    </source>
</evidence>
<organism evidence="3 4">
    <name type="scientific">Methanosalsum natronophilum</name>
    <dbReference type="NCBI Taxonomy" id="768733"/>
    <lineage>
        <taxon>Archaea</taxon>
        <taxon>Methanobacteriati</taxon>
        <taxon>Methanobacteriota</taxon>
        <taxon>Stenosarchaea group</taxon>
        <taxon>Methanomicrobia</taxon>
        <taxon>Methanosarcinales</taxon>
        <taxon>Methanosarcinaceae</taxon>
        <taxon>Methanosalsum</taxon>
    </lineage>
</organism>
<gene>
    <name evidence="3" type="ORF">D5R95_00800</name>
</gene>
<dbReference type="SUPFAM" id="SSF52402">
    <property type="entry name" value="Adenine nucleotide alpha hydrolases-like"/>
    <property type="match status" value="1"/>
</dbReference>
<dbReference type="PRINTS" id="PR01438">
    <property type="entry name" value="UNVRSLSTRESS"/>
</dbReference>
<dbReference type="PANTHER" id="PTHR46268:SF6">
    <property type="entry name" value="UNIVERSAL STRESS PROTEIN UP12"/>
    <property type="match status" value="1"/>
</dbReference>
<reference evidence="3 4" key="1">
    <citation type="submission" date="2018-08" db="EMBL/GenBank/DDBJ databases">
        <title>The metabolism and importance of syntrophic acetate oxidation coupled to methane or sulfide production in haloalkaline environments.</title>
        <authorList>
            <person name="Timmers P.H.A."/>
            <person name="Vavourakis C.D."/>
            <person name="Sorokin D.Y."/>
            <person name="Sinninghe Damste J.S."/>
            <person name="Muyzer G."/>
            <person name="Stams A.J.M."/>
            <person name="Plugge C.M."/>
        </authorList>
    </citation>
    <scope>NUCLEOTIDE SEQUENCE [LARGE SCALE GENOMIC DNA]</scope>
    <source>
        <strain evidence="3">MSAO_Arc3</strain>
    </source>
</reference>
<dbReference type="InterPro" id="IPR006015">
    <property type="entry name" value="Universal_stress_UspA"/>
</dbReference>
<dbReference type="Gene3D" id="3.40.50.620">
    <property type="entry name" value="HUPs"/>
    <property type="match status" value="1"/>
</dbReference>
<proteinExistence type="inferred from homology"/>
<dbReference type="RefSeq" id="WP_259135062.1">
    <property type="nucleotide sequence ID" value="NZ_JANUCS010000010.1"/>
</dbReference>
<dbReference type="PIRSF" id="PIRSF006276">
    <property type="entry name" value="UspA"/>
    <property type="match status" value="1"/>
</dbReference>
<dbReference type="Pfam" id="PF00582">
    <property type="entry name" value="Usp"/>
    <property type="match status" value="1"/>
</dbReference>
<comment type="similarity">
    <text evidence="1">Belongs to the universal stress protein A family.</text>
</comment>
<dbReference type="PANTHER" id="PTHR46268">
    <property type="entry name" value="STRESS RESPONSE PROTEIN NHAX"/>
    <property type="match status" value="1"/>
</dbReference>